<protein>
    <recommendedName>
        <fullName evidence="2">Alpha/beta hydrolase fold-3 domain-containing protein</fullName>
    </recommendedName>
</protein>
<dbReference type="InterPro" id="IPR050300">
    <property type="entry name" value="GDXG_lipolytic_enzyme"/>
</dbReference>
<dbReference type="PANTHER" id="PTHR48081:SF8">
    <property type="entry name" value="ALPHA_BETA HYDROLASE FOLD-3 DOMAIN-CONTAINING PROTEIN-RELATED"/>
    <property type="match status" value="1"/>
</dbReference>
<sequence>MNWPQYSNVDSLAFVTNHLPKPHSYHNGAKKGESHRAWGPPTYTPPYDPEIMTVVDTQHRPVPKSFDELKEIRNREEDCSKEFFDDPDLAINDHIIPISETFLTAISLSHRQPSDAGRPRPGILFFHGGGRVMGNVFTGLNSLTDAVKELDAVVISVNYRLSPDYHGTEVVEDCYGSLVWLSQNLDLFRINPKQFMIAGVSAGAGLAAGTILIARDRKGPQVCAQLLMCPMLDDRCNSLSCLQFENGRGFYTTWDRYAWSCVLGREAGKEGVSPYVAPARATDLSRLPIAYIDAASGEPFRDEDIAYATKLWECGVQAHLHIWGGGCHGFDLFYKSGLGRQACETRTKWLIKFLRSQE</sequence>
<dbReference type="GeneID" id="81370573"/>
<accession>A0A9W9VY88</accession>
<dbReference type="InterPro" id="IPR013094">
    <property type="entry name" value="AB_hydrolase_3"/>
</dbReference>
<evidence type="ECO:0000256" key="1">
    <source>
        <dbReference type="ARBA" id="ARBA00022801"/>
    </source>
</evidence>
<evidence type="ECO:0000313" key="4">
    <source>
        <dbReference type="Proteomes" id="UP001147747"/>
    </source>
</evidence>
<dbReference type="SUPFAM" id="SSF53474">
    <property type="entry name" value="alpha/beta-Hydrolases"/>
    <property type="match status" value="1"/>
</dbReference>
<dbReference type="PANTHER" id="PTHR48081">
    <property type="entry name" value="AB HYDROLASE SUPERFAMILY PROTEIN C4A8.06C"/>
    <property type="match status" value="1"/>
</dbReference>
<keyword evidence="1" id="KW-0378">Hydrolase</keyword>
<evidence type="ECO:0000259" key="2">
    <source>
        <dbReference type="Pfam" id="PF07859"/>
    </source>
</evidence>
<dbReference type="Pfam" id="PF07859">
    <property type="entry name" value="Abhydrolase_3"/>
    <property type="match status" value="1"/>
</dbReference>
<dbReference type="GO" id="GO:0017000">
    <property type="term" value="P:antibiotic biosynthetic process"/>
    <property type="evidence" value="ECO:0007669"/>
    <property type="project" value="UniProtKB-ARBA"/>
</dbReference>
<reference evidence="3" key="1">
    <citation type="submission" date="2022-12" db="EMBL/GenBank/DDBJ databases">
        <authorList>
            <person name="Petersen C."/>
        </authorList>
    </citation>
    <scope>NUCLEOTIDE SEQUENCE</scope>
    <source>
        <strain evidence="3">IBT 29677</strain>
    </source>
</reference>
<dbReference type="Gene3D" id="3.40.50.1820">
    <property type="entry name" value="alpha/beta hydrolase"/>
    <property type="match status" value="1"/>
</dbReference>
<dbReference type="GO" id="GO:0016787">
    <property type="term" value="F:hydrolase activity"/>
    <property type="evidence" value="ECO:0007669"/>
    <property type="project" value="UniProtKB-KW"/>
</dbReference>
<gene>
    <name evidence="3" type="ORF">N7509_006956</name>
</gene>
<dbReference type="RefSeq" id="XP_056487144.1">
    <property type="nucleotide sequence ID" value="XM_056631593.1"/>
</dbReference>
<comment type="caution">
    <text evidence="3">The sequence shown here is derived from an EMBL/GenBank/DDBJ whole genome shotgun (WGS) entry which is preliminary data.</text>
</comment>
<dbReference type="EMBL" id="JAPZBU010000008">
    <property type="protein sequence ID" value="KAJ5391466.1"/>
    <property type="molecule type" value="Genomic_DNA"/>
</dbReference>
<dbReference type="InterPro" id="IPR029058">
    <property type="entry name" value="AB_hydrolase_fold"/>
</dbReference>
<feature type="domain" description="Alpha/beta hydrolase fold-3" evidence="2">
    <location>
        <begin position="123"/>
        <end position="330"/>
    </location>
</feature>
<dbReference type="GO" id="GO:0072330">
    <property type="term" value="P:monocarboxylic acid biosynthetic process"/>
    <property type="evidence" value="ECO:0007669"/>
    <property type="project" value="UniProtKB-ARBA"/>
</dbReference>
<reference evidence="3" key="2">
    <citation type="journal article" date="2023" name="IMA Fungus">
        <title>Comparative genomic study of the Penicillium genus elucidates a diverse pangenome and 15 lateral gene transfer events.</title>
        <authorList>
            <person name="Petersen C."/>
            <person name="Sorensen T."/>
            <person name="Nielsen M.R."/>
            <person name="Sondergaard T.E."/>
            <person name="Sorensen J.L."/>
            <person name="Fitzpatrick D.A."/>
            <person name="Frisvad J.C."/>
            <person name="Nielsen K.L."/>
        </authorList>
    </citation>
    <scope>NUCLEOTIDE SEQUENCE</scope>
    <source>
        <strain evidence="3">IBT 29677</strain>
    </source>
</reference>
<dbReference type="AlphaFoldDB" id="A0A9W9VY88"/>
<dbReference type="OrthoDB" id="433474at2759"/>
<organism evidence="3 4">
    <name type="scientific">Penicillium cosmopolitanum</name>
    <dbReference type="NCBI Taxonomy" id="1131564"/>
    <lineage>
        <taxon>Eukaryota</taxon>
        <taxon>Fungi</taxon>
        <taxon>Dikarya</taxon>
        <taxon>Ascomycota</taxon>
        <taxon>Pezizomycotina</taxon>
        <taxon>Eurotiomycetes</taxon>
        <taxon>Eurotiomycetidae</taxon>
        <taxon>Eurotiales</taxon>
        <taxon>Aspergillaceae</taxon>
        <taxon>Penicillium</taxon>
    </lineage>
</organism>
<keyword evidence="4" id="KW-1185">Reference proteome</keyword>
<evidence type="ECO:0000313" key="3">
    <source>
        <dbReference type="EMBL" id="KAJ5391466.1"/>
    </source>
</evidence>
<name>A0A9W9VY88_9EURO</name>
<dbReference type="Proteomes" id="UP001147747">
    <property type="component" value="Unassembled WGS sequence"/>
</dbReference>
<proteinExistence type="predicted"/>